<dbReference type="AlphaFoldDB" id="A0A7J5TU16"/>
<feature type="domain" description="Lantibiotic biosynthesis protein dehydration" evidence="1">
    <location>
        <begin position="91"/>
        <end position="461"/>
    </location>
</feature>
<dbReference type="Pfam" id="PF13575">
    <property type="entry name" value="DUF4135"/>
    <property type="match status" value="1"/>
</dbReference>
<dbReference type="InterPro" id="IPR025410">
    <property type="entry name" value="Lant_dehyd"/>
</dbReference>
<accession>A0A7J5TU16</accession>
<name>A0A7J5TU16_9BACT</name>
<dbReference type="EMBL" id="WELI01000020">
    <property type="protein sequence ID" value="KAB7725715.1"/>
    <property type="molecule type" value="Genomic_DNA"/>
</dbReference>
<evidence type="ECO:0000259" key="1">
    <source>
        <dbReference type="Pfam" id="PF13575"/>
    </source>
</evidence>
<dbReference type="InterPro" id="IPR017146">
    <property type="entry name" value="Lanti_2_LanM"/>
</dbReference>
<keyword evidence="3" id="KW-1185">Reference proteome</keyword>
<comment type="caution">
    <text evidence="2">The sequence shown here is derived from an EMBL/GenBank/DDBJ whole genome shotgun (WGS) entry which is preliminary data.</text>
</comment>
<proteinExistence type="predicted"/>
<evidence type="ECO:0000313" key="3">
    <source>
        <dbReference type="Proteomes" id="UP000488299"/>
    </source>
</evidence>
<organism evidence="2 3">
    <name type="scientific">Rudanella paleaurantiibacter</name>
    <dbReference type="NCBI Taxonomy" id="2614655"/>
    <lineage>
        <taxon>Bacteria</taxon>
        <taxon>Pseudomonadati</taxon>
        <taxon>Bacteroidota</taxon>
        <taxon>Cytophagia</taxon>
        <taxon>Cytophagales</taxon>
        <taxon>Cytophagaceae</taxon>
        <taxon>Rudanella</taxon>
    </lineage>
</organism>
<dbReference type="NCBIfam" id="TIGR03897">
    <property type="entry name" value="lanti_2_LanM"/>
    <property type="match status" value="1"/>
</dbReference>
<dbReference type="RefSeq" id="WP_152127155.1">
    <property type="nucleotide sequence ID" value="NZ_WELI01000020.1"/>
</dbReference>
<protein>
    <submittedName>
        <fullName evidence="2">Type 2 lantipeptide synthetase LanM</fullName>
    </submittedName>
</protein>
<reference evidence="2 3" key="1">
    <citation type="submission" date="2019-10" db="EMBL/GenBank/DDBJ databases">
        <title>Rudanella paleaurantiibacter sp. nov., isolated from sludge.</title>
        <authorList>
            <person name="Xu S.Q."/>
        </authorList>
    </citation>
    <scope>NUCLEOTIDE SEQUENCE [LARGE SCALE GENOMIC DNA]</scope>
    <source>
        <strain evidence="2 3">HX-22-17</strain>
    </source>
</reference>
<gene>
    <name evidence="2" type="primary">lanM</name>
    <name evidence="2" type="ORF">F5984_25685</name>
</gene>
<sequence>MTVQAPYLVKESFNTIPFVEILLSYSKNGSTISDLGLETLLNNKLEQKLLEELSFVAEVTLQSELDNFTANGNIDFDEFIEKMIVSLPIDYPVLDRILKVKANNFLNHIRNIFIRFIKDAKNIESVFNLSNIKIVDIDVSLGDGHNGEGTSLVFLSDGTKLIYKPRNIGITTSYNSFVDWVNLKLKADLRTFKVLDCKNYGWIEFVNYEEVSSEKELREYYHKAGILLAVTLLLGSKDCHHENIIASGRNPVLIDHETIIQPYFNDKSFRSWDDQFKIPPFSVLESVLIVNQDTGAPLDIVGYGVKGNIEVTELEKKIINPNTLNSKRTTRFATRRIVNKNIPEYSGEYIFANDYKEHFIKGFTSAYDMFLHSKNELRSASSPLELFKNNEVRYVWRPTFVYFRILKYMRAASFMSSYETYNSKLYDLLSKAFKGENRYNFGYILNFETSQMLNGDIPIFNLGSQDAFLSGSGETKLFEYSCLENISYRINLLSENHKKEQLDYISKWLSVEIM</sequence>
<evidence type="ECO:0000313" key="2">
    <source>
        <dbReference type="EMBL" id="KAB7725715.1"/>
    </source>
</evidence>
<dbReference type="Proteomes" id="UP000488299">
    <property type="component" value="Unassembled WGS sequence"/>
</dbReference>